<proteinExistence type="predicted"/>
<feature type="transmembrane region" description="Helical" evidence="1">
    <location>
        <begin position="87"/>
        <end position="105"/>
    </location>
</feature>
<dbReference type="Pfam" id="PF19877">
    <property type="entry name" value="DUF6350"/>
    <property type="match status" value="1"/>
</dbReference>
<keyword evidence="1" id="KW-0472">Membrane</keyword>
<name>A0A941D895_9MICO</name>
<dbReference type="RefSeq" id="WP_211602852.1">
    <property type="nucleotide sequence ID" value="NZ_JAGSNF010000013.1"/>
</dbReference>
<feature type="transmembrane region" description="Helical" evidence="1">
    <location>
        <begin position="29"/>
        <end position="51"/>
    </location>
</feature>
<feature type="transmembrane region" description="Helical" evidence="1">
    <location>
        <begin position="208"/>
        <end position="230"/>
    </location>
</feature>
<dbReference type="InterPro" id="IPR045931">
    <property type="entry name" value="DUF6350"/>
</dbReference>
<dbReference type="EMBL" id="JAGSNF010000013">
    <property type="protein sequence ID" value="MBR7743590.1"/>
    <property type="molecule type" value="Genomic_DNA"/>
</dbReference>
<feature type="transmembrane region" description="Helical" evidence="1">
    <location>
        <begin position="346"/>
        <end position="369"/>
    </location>
</feature>
<keyword evidence="1" id="KW-1133">Transmembrane helix</keyword>
<sequence>MTVVDRLRSALPGDDASRPSAWDPGWRRAGILGVGTGLVSALLVVVPVWLAWDADPTGRVADAIRVGAGLWLLVGGAHLGVDGASVTLTPLLAFGILLVLARYGVREGIVAVRTDGPHWAGLLPRPLAAALAAWWAGYVVVVGAGWLLAADGPFPPQPWSLVLPALVLPGLGVGLAVRAVVRDDPDLLGPRVPVVLPDLARRALGPGLAGAGVLLALGTLVLLGAVALAWPRVSALDADLAAGSTGGAVLAAAQLVALPNLALWVVSFLAGTGFSVVDGSSVSWSGAEGGLMPLLPVLGAVPQPGAFSPAVPVVSVLALLAVGVLVGRRSVRTVARLSRLRTKLAVALWACLVTAGSVGALDLLGGGALGQFRLADVGAPAVRMSVALLVPLVVGAVSAVLRDAWRLRR</sequence>
<dbReference type="AlphaFoldDB" id="A0A941D895"/>
<keyword evidence="1" id="KW-0812">Transmembrane</keyword>
<accession>A0A941D895</accession>
<protein>
    <submittedName>
        <fullName evidence="2">Uncharacterized protein</fullName>
    </submittedName>
</protein>
<keyword evidence="3" id="KW-1185">Reference proteome</keyword>
<evidence type="ECO:0000256" key="1">
    <source>
        <dbReference type="SAM" id="Phobius"/>
    </source>
</evidence>
<feature type="transmembrane region" description="Helical" evidence="1">
    <location>
        <begin position="381"/>
        <end position="401"/>
    </location>
</feature>
<feature type="transmembrane region" description="Helical" evidence="1">
    <location>
        <begin position="126"/>
        <end position="149"/>
    </location>
</feature>
<evidence type="ECO:0000313" key="3">
    <source>
        <dbReference type="Proteomes" id="UP000677016"/>
    </source>
</evidence>
<comment type="caution">
    <text evidence="2">The sequence shown here is derived from an EMBL/GenBank/DDBJ whole genome shotgun (WGS) entry which is preliminary data.</text>
</comment>
<organism evidence="2 3">
    <name type="scientific">Phycicoccus avicenniae</name>
    <dbReference type="NCBI Taxonomy" id="2828860"/>
    <lineage>
        <taxon>Bacteria</taxon>
        <taxon>Bacillati</taxon>
        <taxon>Actinomycetota</taxon>
        <taxon>Actinomycetes</taxon>
        <taxon>Micrococcales</taxon>
        <taxon>Intrasporangiaceae</taxon>
        <taxon>Phycicoccus</taxon>
    </lineage>
</organism>
<gene>
    <name evidence="2" type="ORF">KC207_09840</name>
</gene>
<feature type="transmembrane region" description="Helical" evidence="1">
    <location>
        <begin position="161"/>
        <end position="181"/>
    </location>
</feature>
<feature type="transmembrane region" description="Helical" evidence="1">
    <location>
        <begin position="307"/>
        <end position="326"/>
    </location>
</feature>
<reference evidence="2" key="1">
    <citation type="submission" date="2021-04" db="EMBL/GenBank/DDBJ databases">
        <title>Phycicoccus avicenniae sp. nov., a novel endophytic actinomycetes isolated from branch of Avicennia mariana.</title>
        <authorList>
            <person name="Tuo L."/>
        </authorList>
    </citation>
    <scope>NUCLEOTIDE SEQUENCE</scope>
    <source>
        <strain evidence="2">BSK3Z-2</strain>
    </source>
</reference>
<evidence type="ECO:0000313" key="2">
    <source>
        <dbReference type="EMBL" id="MBR7743590.1"/>
    </source>
</evidence>
<dbReference type="Proteomes" id="UP000677016">
    <property type="component" value="Unassembled WGS sequence"/>
</dbReference>